<sequence length="440" mass="50478">MEEVKEEHYIGHLKDINTQQPVLASEDIYNENGVLLVAKGTPLSASASQKLLSHKLAKPLDEVVALEHRLTELKLFHSIQQCIKQYPDLYYIHQSFQFDGTLKNLFTTHDLPRTLLQKLTVLQEKFPQVYQCTLFTCWFSSLMVSEMKLPRQQAESIFLASLFSDLGLLHIAEELVEKDSFDDAVEQRNYQSHPLIARMIADNCSLYSNDMLEAIAQHHERRDGHGYPKKLYGEQLTFEGQLLAMVNHLYHVRMKVFVKKHHTLMEFAPYLLINLRSFPAELIRAMHQLLRRSGLPLHHNIELGQLVSASQQLTISIKAIRQVQASLVELAHLLEPLQTITSAKRLLRSALSLNSTIVRSGLTSEDIENWLGGLKESDYQDSVQDVAELQHLEYWLYQGIDRIKQQLSKMSEQDKVNDSTKQSLTGLAEQIQQQLAVIYI</sequence>
<dbReference type="Proteomes" id="UP000245790">
    <property type="component" value="Unassembled WGS sequence"/>
</dbReference>
<dbReference type="Gene3D" id="1.10.3210.10">
    <property type="entry name" value="Hypothetical protein af1432"/>
    <property type="match status" value="1"/>
</dbReference>
<keyword evidence="3" id="KW-1185">Reference proteome</keyword>
<dbReference type="PANTHER" id="PTHR43155:SF2">
    <property type="entry name" value="CYCLIC DI-GMP PHOSPHODIESTERASE PA4108"/>
    <property type="match status" value="1"/>
</dbReference>
<dbReference type="EMBL" id="QGGU01000012">
    <property type="protein sequence ID" value="PWK46806.1"/>
    <property type="molecule type" value="Genomic_DNA"/>
</dbReference>
<comment type="caution">
    <text evidence="2">The sequence shown here is derived from an EMBL/GenBank/DDBJ whole genome shotgun (WGS) entry which is preliminary data.</text>
</comment>
<dbReference type="Pfam" id="PF13487">
    <property type="entry name" value="HD_5"/>
    <property type="match status" value="1"/>
</dbReference>
<evidence type="ECO:0000259" key="1">
    <source>
        <dbReference type="PROSITE" id="PS51832"/>
    </source>
</evidence>
<evidence type="ECO:0000313" key="3">
    <source>
        <dbReference type="Proteomes" id="UP000245790"/>
    </source>
</evidence>
<dbReference type="PANTHER" id="PTHR43155">
    <property type="entry name" value="CYCLIC DI-GMP PHOSPHODIESTERASE PA4108-RELATED"/>
    <property type="match status" value="1"/>
</dbReference>
<accession>A0A316FGG2</accession>
<gene>
    <name evidence="2" type="ORF">C8D97_11242</name>
</gene>
<dbReference type="CDD" id="cd00077">
    <property type="entry name" value="HDc"/>
    <property type="match status" value="1"/>
</dbReference>
<dbReference type="InterPro" id="IPR037522">
    <property type="entry name" value="HD_GYP_dom"/>
</dbReference>
<organism evidence="2 3">
    <name type="scientific">Pleionea mediterranea</name>
    <dbReference type="NCBI Taxonomy" id="523701"/>
    <lineage>
        <taxon>Bacteria</taxon>
        <taxon>Pseudomonadati</taxon>
        <taxon>Pseudomonadota</taxon>
        <taxon>Gammaproteobacteria</taxon>
        <taxon>Oceanospirillales</taxon>
        <taxon>Pleioneaceae</taxon>
        <taxon>Pleionea</taxon>
    </lineage>
</organism>
<evidence type="ECO:0000313" key="2">
    <source>
        <dbReference type="EMBL" id="PWK46806.1"/>
    </source>
</evidence>
<proteinExistence type="predicted"/>
<dbReference type="AlphaFoldDB" id="A0A316FGG2"/>
<dbReference type="RefSeq" id="WP_109764678.1">
    <property type="nucleotide sequence ID" value="NZ_QGGU01000012.1"/>
</dbReference>
<dbReference type="OrthoDB" id="9780948at2"/>
<feature type="domain" description="HD-GYP" evidence="1">
    <location>
        <begin position="107"/>
        <end position="303"/>
    </location>
</feature>
<dbReference type="SUPFAM" id="SSF109604">
    <property type="entry name" value="HD-domain/PDEase-like"/>
    <property type="match status" value="1"/>
</dbReference>
<dbReference type="GO" id="GO:0008081">
    <property type="term" value="F:phosphoric diester hydrolase activity"/>
    <property type="evidence" value="ECO:0007669"/>
    <property type="project" value="UniProtKB-ARBA"/>
</dbReference>
<name>A0A316FGG2_9GAMM</name>
<protein>
    <submittedName>
        <fullName evidence="2">HD domain-containing protein</fullName>
    </submittedName>
</protein>
<reference evidence="2 3" key="1">
    <citation type="submission" date="2018-05" db="EMBL/GenBank/DDBJ databases">
        <title>Genomic Encyclopedia of Type Strains, Phase IV (KMG-IV): sequencing the most valuable type-strain genomes for metagenomic binning, comparative biology and taxonomic classification.</title>
        <authorList>
            <person name="Goeker M."/>
        </authorList>
    </citation>
    <scope>NUCLEOTIDE SEQUENCE [LARGE SCALE GENOMIC DNA]</scope>
    <source>
        <strain evidence="2 3">DSM 25350</strain>
    </source>
</reference>
<dbReference type="InterPro" id="IPR003607">
    <property type="entry name" value="HD/PDEase_dom"/>
</dbReference>
<dbReference type="PROSITE" id="PS51832">
    <property type="entry name" value="HD_GYP"/>
    <property type="match status" value="1"/>
</dbReference>